<gene>
    <name evidence="1" type="ORF">IPF40_04645</name>
    <name evidence="2" type="ORF">IPP00_01575</name>
</gene>
<dbReference type="Proteomes" id="UP000718281">
    <property type="component" value="Unassembled WGS sequence"/>
</dbReference>
<dbReference type="Proteomes" id="UP000886632">
    <property type="component" value="Unassembled WGS sequence"/>
</dbReference>
<accession>A0A935CD37</accession>
<reference evidence="1 3" key="1">
    <citation type="submission" date="2020-10" db="EMBL/GenBank/DDBJ databases">
        <title>Connecting structure to function with the recovery of over 1000 high-quality activated sludge metagenome-assembled genomes encoding full-length rRNA genes using long-read sequencing.</title>
        <authorList>
            <person name="Singleton C.M."/>
            <person name="Petriglieri F."/>
            <person name="Kristensen J.M."/>
            <person name="Kirkegaard R.H."/>
            <person name="Michaelsen T.Y."/>
            <person name="Andersen M.H."/>
            <person name="Karst S.M."/>
            <person name="Dueholm M.S."/>
            <person name="Nielsen P.H."/>
            <person name="Albertsen M."/>
        </authorList>
    </citation>
    <scope>NUCLEOTIDE SEQUENCE [LARGE SCALE GENOMIC DNA]</scope>
    <source>
        <strain evidence="1">AalE_18-Q3-R2-46_BAT3C.188</strain>
        <strain evidence="2">Ribe_18-Q3-R11-54_MAXAC.001</strain>
    </source>
</reference>
<comment type="caution">
    <text evidence="1">The sequence shown here is derived from an EMBL/GenBank/DDBJ whole genome shotgun (WGS) entry which is preliminary data.</text>
</comment>
<dbReference type="EMBL" id="JADKGK010000004">
    <property type="protein sequence ID" value="MBL0002731.1"/>
    <property type="molecule type" value="Genomic_DNA"/>
</dbReference>
<dbReference type="AlphaFoldDB" id="A0A935CD37"/>
<evidence type="ECO:0000313" key="1">
    <source>
        <dbReference type="EMBL" id="MBK6300362.1"/>
    </source>
</evidence>
<evidence type="ECO:0000313" key="3">
    <source>
        <dbReference type="Proteomes" id="UP000718281"/>
    </source>
</evidence>
<dbReference type="EMBL" id="JADIXZ010000003">
    <property type="protein sequence ID" value="MBK6300362.1"/>
    <property type="molecule type" value="Genomic_DNA"/>
</dbReference>
<sequence>MGPPAEHVFDVCDSQNAGEYLLAGSSGGFSAVVWRTTDYGRTWAELWREPEESASMDGYERFYWLTRIGNRIFMRADPGTKGTKPPMRYYDTRRQRMNKVPNSAVTVGGSKFYPVILGDRVQRANQVCGDGRIAYFITDGKVFAFDGAQSSQVSSVWGVLSPGDDGRIYLKDATGVYVLTGTTKTTILAQADLPGVSMTVANGRIWLGGSQSEIWSRPL</sequence>
<organism evidence="1 3">
    <name type="scientific">Candidatus Phosphoribacter hodrii</name>
    <dbReference type="NCBI Taxonomy" id="2953743"/>
    <lineage>
        <taxon>Bacteria</taxon>
        <taxon>Bacillati</taxon>
        <taxon>Actinomycetota</taxon>
        <taxon>Actinomycetes</taxon>
        <taxon>Micrococcales</taxon>
        <taxon>Dermatophilaceae</taxon>
        <taxon>Candidatus Phosphoribacter</taxon>
    </lineage>
</organism>
<name>A0A935CD37_9MICO</name>
<dbReference type="InterPro" id="IPR015943">
    <property type="entry name" value="WD40/YVTN_repeat-like_dom_sf"/>
</dbReference>
<dbReference type="Gene3D" id="2.130.10.10">
    <property type="entry name" value="YVTN repeat-like/Quinoprotein amine dehydrogenase"/>
    <property type="match status" value="1"/>
</dbReference>
<evidence type="ECO:0000313" key="2">
    <source>
        <dbReference type="EMBL" id="MBL0002731.1"/>
    </source>
</evidence>
<protein>
    <submittedName>
        <fullName evidence="1">Uncharacterized protein</fullName>
    </submittedName>
</protein>
<proteinExistence type="predicted"/>